<reference evidence="1 2" key="1">
    <citation type="submission" date="2012-01" db="EMBL/GenBank/DDBJ databases">
        <title>The Genome Sequence of Odoribacter laneus YIT 12061.</title>
        <authorList>
            <consortium name="The Broad Institute Genome Sequencing Platform"/>
            <person name="Earl A."/>
            <person name="Ward D."/>
            <person name="Feldgarden M."/>
            <person name="Gevers D."/>
            <person name="Morotomi M."/>
            <person name="Young S.K."/>
            <person name="Zeng Q."/>
            <person name="Gargeya S."/>
            <person name="Fitzgerald M."/>
            <person name="Haas B."/>
            <person name="Abouelleil A."/>
            <person name="Alvarado L."/>
            <person name="Arachchi H.M."/>
            <person name="Berlin A."/>
            <person name="Chapman S.B."/>
            <person name="Gearin G."/>
            <person name="Goldberg J."/>
            <person name="Griggs A."/>
            <person name="Gujja S."/>
            <person name="Hansen M."/>
            <person name="Heiman D."/>
            <person name="Howarth C."/>
            <person name="Larimer J."/>
            <person name="Lui A."/>
            <person name="MacDonald P.J.P."/>
            <person name="McCowen C."/>
            <person name="Montmayeur A."/>
            <person name="Murphy C."/>
            <person name="Neiman D."/>
            <person name="Pearson M."/>
            <person name="Priest M."/>
            <person name="Roberts A."/>
            <person name="Saif S."/>
            <person name="Shea T."/>
            <person name="Sisk P."/>
            <person name="Stolte C."/>
            <person name="Sykes S."/>
            <person name="Wortman J."/>
            <person name="Nusbaum C."/>
            <person name="Birren B."/>
        </authorList>
    </citation>
    <scope>NUCLEOTIDE SEQUENCE [LARGE SCALE GENOMIC DNA]</scope>
    <source>
        <strain evidence="1 2">YIT 12061</strain>
    </source>
</reference>
<name>H1DE38_9BACT</name>
<dbReference type="Pfam" id="PF13149">
    <property type="entry name" value="Mfa_like_1"/>
    <property type="match status" value="1"/>
</dbReference>
<gene>
    <name evidence="1" type="ORF">HMPREF9449_00524</name>
</gene>
<evidence type="ECO:0000313" key="2">
    <source>
        <dbReference type="Proteomes" id="UP000004892"/>
    </source>
</evidence>
<dbReference type="STRING" id="742817.HMPREF9449_00524"/>
<proteinExistence type="predicted"/>
<accession>H1DE38</accession>
<evidence type="ECO:0000313" key="1">
    <source>
        <dbReference type="EMBL" id="EHP50835.1"/>
    </source>
</evidence>
<keyword evidence="2" id="KW-1185">Reference proteome</keyword>
<dbReference type="InterPro" id="IPR025049">
    <property type="entry name" value="Mfa-like_1"/>
</dbReference>
<dbReference type="PATRIC" id="fig|742817.3.peg.559"/>
<protein>
    <submittedName>
        <fullName evidence="1">Uncharacterized protein</fullName>
    </submittedName>
</protein>
<organism evidence="1 2">
    <name type="scientific">Odoribacter laneus YIT 12061</name>
    <dbReference type="NCBI Taxonomy" id="742817"/>
    <lineage>
        <taxon>Bacteria</taxon>
        <taxon>Pseudomonadati</taxon>
        <taxon>Bacteroidota</taxon>
        <taxon>Bacteroidia</taxon>
        <taxon>Bacteroidales</taxon>
        <taxon>Odoribacteraceae</taxon>
        <taxon>Odoribacter</taxon>
    </lineage>
</organism>
<comment type="caution">
    <text evidence="1">The sequence shown here is derived from an EMBL/GenBank/DDBJ whole genome shotgun (WGS) entry which is preliminary data.</text>
</comment>
<sequence length="155" mass="16510">MKHTLSMLIFDVYVENYTGNAELTKIEVANATGKTVLFSAGTVNLQTGAITGSTGKNQSYAHSLSQMLGTAPTGHEKTLPKFMVVPVSSVPVTGDIIINFTIDGKVYTYYVPASTVWASGTKNTYTVKLSGKALITSNITITNWTDGINGNITLP</sequence>
<dbReference type="Gene3D" id="2.60.40.2630">
    <property type="match status" value="1"/>
</dbReference>
<dbReference type="EMBL" id="ADMC01000005">
    <property type="protein sequence ID" value="EHP50835.1"/>
    <property type="molecule type" value="Genomic_DNA"/>
</dbReference>
<dbReference type="eggNOG" id="ENOG5032WMS">
    <property type="taxonomic scope" value="Bacteria"/>
</dbReference>
<dbReference type="AlphaFoldDB" id="H1DE38"/>
<dbReference type="HOGENOM" id="CLU_1693685_0_0_10"/>
<dbReference type="Proteomes" id="UP000004892">
    <property type="component" value="Unassembled WGS sequence"/>
</dbReference>
<dbReference type="CDD" id="cd13121">
    <property type="entry name" value="BF2867_like_C"/>
    <property type="match status" value="1"/>
</dbReference>